<accession>A0A3L7Z7V1</accession>
<evidence type="ECO:0000313" key="3">
    <source>
        <dbReference type="Proteomes" id="UP000267159"/>
    </source>
</evidence>
<feature type="chain" id="PRO_5018160897" description="Lipoprotein" evidence="1">
    <location>
        <begin position="19"/>
        <end position="134"/>
    </location>
</feature>
<evidence type="ECO:0000256" key="1">
    <source>
        <dbReference type="SAM" id="SignalP"/>
    </source>
</evidence>
<evidence type="ECO:0000313" key="2">
    <source>
        <dbReference type="EMBL" id="RLT81267.1"/>
    </source>
</evidence>
<feature type="signal peptide" evidence="1">
    <location>
        <begin position="1"/>
        <end position="18"/>
    </location>
</feature>
<dbReference type="PROSITE" id="PS51257">
    <property type="entry name" value="PROKAR_LIPOPROTEIN"/>
    <property type="match status" value="1"/>
</dbReference>
<comment type="caution">
    <text evidence="2">The sequence shown here is derived from an EMBL/GenBank/DDBJ whole genome shotgun (WGS) entry which is preliminary data.</text>
</comment>
<reference evidence="2 3" key="1">
    <citation type="submission" date="2018-09" db="EMBL/GenBank/DDBJ databases">
        <title>Murine metabolic-syndrome-specific gut microbial biobank.</title>
        <authorList>
            <person name="Liu C."/>
        </authorList>
    </citation>
    <scope>NUCLEOTIDE SEQUENCE [LARGE SCALE GENOMIC DNA]</scope>
    <source>
        <strain evidence="2 3">0.1X-D8-26</strain>
    </source>
</reference>
<dbReference type="EMBL" id="RAZM01000007">
    <property type="protein sequence ID" value="RLT81267.1"/>
    <property type="molecule type" value="Genomic_DNA"/>
</dbReference>
<dbReference type="RefSeq" id="WP_121765863.1">
    <property type="nucleotide sequence ID" value="NZ_RAZM01000007.1"/>
</dbReference>
<gene>
    <name evidence="2" type="ORF">D7Y07_03975</name>
</gene>
<organism evidence="2 3">
    <name type="scientific">Bacteroides acidifaciens</name>
    <dbReference type="NCBI Taxonomy" id="85831"/>
    <lineage>
        <taxon>Bacteria</taxon>
        <taxon>Pseudomonadati</taxon>
        <taxon>Bacteroidota</taxon>
        <taxon>Bacteroidia</taxon>
        <taxon>Bacteroidales</taxon>
        <taxon>Bacteroidaceae</taxon>
        <taxon>Bacteroides</taxon>
    </lineage>
</organism>
<keyword evidence="1" id="KW-0732">Signal</keyword>
<proteinExistence type="predicted"/>
<sequence length="134" mass="14988">MKVIYVVLVCLLVFTSCAETEYAENGVDKKNIAGYTEVGFYSLDGICTFTEQEQLQTAINPKRLTYRLQNSDQSKYIHVKFDGKPTAVGQKIKAEFSFQGVSFLKEGMEMEVVRIDGDKVWLSGDNVGVIVPAF</sequence>
<protein>
    <recommendedName>
        <fullName evidence="4">Lipoprotein</fullName>
    </recommendedName>
</protein>
<name>A0A3L7Z7V1_9BACE</name>
<dbReference type="Proteomes" id="UP000267159">
    <property type="component" value="Unassembled WGS sequence"/>
</dbReference>
<evidence type="ECO:0008006" key="4">
    <source>
        <dbReference type="Google" id="ProtNLM"/>
    </source>
</evidence>
<dbReference type="AlphaFoldDB" id="A0A3L7Z7V1"/>